<dbReference type="Proteomes" id="UP000321367">
    <property type="component" value="Unassembled WGS sequence"/>
</dbReference>
<dbReference type="InterPro" id="IPR001173">
    <property type="entry name" value="Glyco_trans_2-like"/>
</dbReference>
<accession>A0A5C6ZQJ8</accession>
<feature type="domain" description="Glycosyltransferase 2-like" evidence="1">
    <location>
        <begin position="6"/>
        <end position="127"/>
    </location>
</feature>
<dbReference type="RefSeq" id="WP_146933315.1">
    <property type="nucleotide sequence ID" value="NZ_CBCSHZ010000015.1"/>
</dbReference>
<dbReference type="PANTHER" id="PTHR43685">
    <property type="entry name" value="GLYCOSYLTRANSFERASE"/>
    <property type="match status" value="1"/>
</dbReference>
<dbReference type="Pfam" id="PF00535">
    <property type="entry name" value="Glycos_transf_2"/>
    <property type="match status" value="1"/>
</dbReference>
<comment type="caution">
    <text evidence="2">The sequence shown here is derived from an EMBL/GenBank/DDBJ whole genome shotgun (WGS) entry which is preliminary data.</text>
</comment>
<sequence length="301" mass="34896">MVDKVSVIIPTKNRIEATFRSIDSVIAQSIPPHEIIVIDDGSTDDTFNIISNQYPKVRLIRNEVSRGGAVARNQGSEIAIGEYIAFLDSDDEWLANHLENKLQVLKSNNADGVYGTFYLQKGTNKTEVIFNDQIANNNKNVGNAILSAARYDTRTSTFFFRKELFFKVKFDENLKKHQDWDLAINFDAKYNFILDPTPTVNIYVEQGEARMSQKLQHTSSFYFIKKNSKFIESNNIFMFCLKQIMRSQLVKEPYSIIKDYLSVIETLYKRLNFQNKMIFNLLKYKLINVGSIYLFLNKLRK</sequence>
<dbReference type="SUPFAM" id="SSF53448">
    <property type="entry name" value="Nucleotide-diphospho-sugar transferases"/>
    <property type="match status" value="1"/>
</dbReference>
<dbReference type="AlphaFoldDB" id="A0A5C6ZQJ8"/>
<dbReference type="Gene3D" id="3.90.550.10">
    <property type="entry name" value="Spore Coat Polysaccharide Biosynthesis Protein SpsA, Chain A"/>
    <property type="match status" value="1"/>
</dbReference>
<keyword evidence="2" id="KW-0808">Transferase</keyword>
<evidence type="ECO:0000313" key="3">
    <source>
        <dbReference type="Proteomes" id="UP000321367"/>
    </source>
</evidence>
<dbReference type="InterPro" id="IPR050834">
    <property type="entry name" value="Glycosyltransf_2"/>
</dbReference>
<proteinExistence type="predicted"/>
<name>A0A5C6ZQJ8_9FLAO</name>
<organism evidence="2 3">
    <name type="scientific">Gillisia hiemivivida</name>
    <dbReference type="NCBI Taxonomy" id="291190"/>
    <lineage>
        <taxon>Bacteria</taxon>
        <taxon>Pseudomonadati</taxon>
        <taxon>Bacteroidota</taxon>
        <taxon>Flavobacteriia</taxon>
        <taxon>Flavobacteriales</taxon>
        <taxon>Flavobacteriaceae</taxon>
        <taxon>Gillisia</taxon>
    </lineage>
</organism>
<dbReference type="OrthoDB" id="597270at2"/>
<gene>
    <name evidence="2" type="ORF">ES724_12210</name>
</gene>
<dbReference type="PANTHER" id="PTHR43685:SF2">
    <property type="entry name" value="GLYCOSYLTRANSFERASE 2-LIKE DOMAIN-CONTAINING PROTEIN"/>
    <property type="match status" value="1"/>
</dbReference>
<dbReference type="InterPro" id="IPR029044">
    <property type="entry name" value="Nucleotide-diphossugar_trans"/>
</dbReference>
<dbReference type="CDD" id="cd00761">
    <property type="entry name" value="Glyco_tranf_GTA_type"/>
    <property type="match status" value="1"/>
</dbReference>
<protein>
    <submittedName>
        <fullName evidence="2">Glycosyltransferase family 2 protein</fullName>
    </submittedName>
</protein>
<keyword evidence="3" id="KW-1185">Reference proteome</keyword>
<reference evidence="2 3" key="1">
    <citation type="submission" date="2019-08" db="EMBL/GenBank/DDBJ databases">
        <title>Genome sequence of Gillisia hiemivivida IC154 (type strain).</title>
        <authorList>
            <person name="Bowman J.P."/>
        </authorList>
    </citation>
    <scope>NUCLEOTIDE SEQUENCE [LARGE SCALE GENOMIC DNA]</scope>
    <source>
        <strain evidence="2 3">IC154</strain>
    </source>
</reference>
<evidence type="ECO:0000259" key="1">
    <source>
        <dbReference type="Pfam" id="PF00535"/>
    </source>
</evidence>
<evidence type="ECO:0000313" key="2">
    <source>
        <dbReference type="EMBL" id="TXD92845.1"/>
    </source>
</evidence>
<dbReference type="EMBL" id="VORY01000016">
    <property type="protein sequence ID" value="TXD92845.1"/>
    <property type="molecule type" value="Genomic_DNA"/>
</dbReference>
<dbReference type="GO" id="GO:0016740">
    <property type="term" value="F:transferase activity"/>
    <property type="evidence" value="ECO:0007669"/>
    <property type="project" value="UniProtKB-KW"/>
</dbReference>